<protein>
    <submittedName>
        <fullName evidence="3">Class II aldolase/adducin family protein</fullName>
    </submittedName>
</protein>
<accession>A0AB39BT36</accession>
<dbReference type="RefSeq" id="WP_368504283.1">
    <property type="nucleotide sequence ID" value="NZ_CP162551.1"/>
</dbReference>
<dbReference type="Gene3D" id="3.40.225.10">
    <property type="entry name" value="Class II aldolase/adducin N-terminal domain"/>
    <property type="match status" value="1"/>
</dbReference>
<gene>
    <name evidence="3" type="ORF">AB3N04_19880</name>
</gene>
<comment type="similarity">
    <text evidence="1">Belongs to the aldolase class II family.</text>
</comment>
<dbReference type="PANTHER" id="PTHR10672:SF3">
    <property type="entry name" value="PROTEIN HU-LI TAI SHAO"/>
    <property type="match status" value="1"/>
</dbReference>
<dbReference type="InterPro" id="IPR001303">
    <property type="entry name" value="Aldolase_II/adducin_N"/>
</dbReference>
<reference evidence="3" key="1">
    <citation type="submission" date="2024-07" db="EMBL/GenBank/DDBJ databases">
        <title>Identification and characteristics of an arsenic-resistant bacterial isolate, which belongs to a novel species.</title>
        <authorList>
            <person name="Juszczyk A."/>
            <person name="Kowalczyk A."/>
            <person name="Was K."/>
            <person name="Kosowicz W."/>
            <person name="Budzyn A."/>
            <person name="Latowski D."/>
        </authorList>
    </citation>
    <scope>NUCLEOTIDE SEQUENCE</scope>
    <source>
        <strain evidence="3">As8PL</strain>
    </source>
</reference>
<dbReference type="SUPFAM" id="SSF53639">
    <property type="entry name" value="AraD/HMP-PK domain-like"/>
    <property type="match status" value="1"/>
</dbReference>
<dbReference type="PANTHER" id="PTHR10672">
    <property type="entry name" value="ADDUCIN"/>
    <property type="match status" value="1"/>
</dbReference>
<dbReference type="GO" id="GO:0005856">
    <property type="term" value="C:cytoskeleton"/>
    <property type="evidence" value="ECO:0007669"/>
    <property type="project" value="TreeGrafter"/>
</dbReference>
<dbReference type="AlphaFoldDB" id="A0AB39BT36"/>
<sequence>MGKTFEDFMKLENLLPTFHSVEEERQYLKERLAAAFRLFSKFGFDEGVAGHITVRDPEKKDHFWVNAFGMHFSQIKASDLILCNHEGDVVHGNRPVNRAAFAIHSQIHAARPDVVAAAHAHSVYGKTWSALGRKLDPITQDSCAFYEDHVLFDDYTGVVLDTEEGKRIAKVLGPHKAAILRNHGLLTVGRTVDEAAWWFITMERSCQAQLMAEAAGRPVLIEEECAKVTSSQVGSELAGWFSFQPLWDKIVKEQSELVD</sequence>
<dbReference type="InterPro" id="IPR036409">
    <property type="entry name" value="Aldolase_II/adducin_N_sf"/>
</dbReference>
<dbReference type="FunFam" id="3.40.225.10:FF:000009">
    <property type="entry name" value="Class II aldolase/adducin N-terminal"/>
    <property type="match status" value="1"/>
</dbReference>
<evidence type="ECO:0000313" key="3">
    <source>
        <dbReference type="EMBL" id="XDI36904.1"/>
    </source>
</evidence>
<dbReference type="SMART" id="SM01007">
    <property type="entry name" value="Aldolase_II"/>
    <property type="match status" value="1"/>
</dbReference>
<dbReference type="Pfam" id="PF00596">
    <property type="entry name" value="Aldolase_II"/>
    <property type="match status" value="1"/>
</dbReference>
<proteinExistence type="inferred from homology"/>
<evidence type="ECO:0000256" key="1">
    <source>
        <dbReference type="ARBA" id="ARBA00037961"/>
    </source>
</evidence>
<dbReference type="NCBIfam" id="NF004855">
    <property type="entry name" value="PRK06208.1"/>
    <property type="match status" value="1"/>
</dbReference>
<dbReference type="GO" id="GO:0051015">
    <property type="term" value="F:actin filament binding"/>
    <property type="evidence" value="ECO:0007669"/>
    <property type="project" value="TreeGrafter"/>
</dbReference>
<feature type="domain" description="Class II aldolase/adducin N-terminal" evidence="2">
    <location>
        <begin position="30"/>
        <end position="210"/>
    </location>
</feature>
<name>A0AB39BT36_9BACI</name>
<evidence type="ECO:0000259" key="2">
    <source>
        <dbReference type="SMART" id="SM01007"/>
    </source>
</evidence>
<organism evidence="3">
    <name type="scientific">Alkalihalophilus sp. As8PL</name>
    <dbReference type="NCBI Taxonomy" id="3237103"/>
    <lineage>
        <taxon>Bacteria</taxon>
        <taxon>Bacillati</taxon>
        <taxon>Bacillota</taxon>
        <taxon>Bacilli</taxon>
        <taxon>Bacillales</taxon>
        <taxon>Bacillaceae</taxon>
        <taxon>Alkalihalophilus</taxon>
    </lineage>
</organism>
<dbReference type="EMBL" id="CP162551">
    <property type="protein sequence ID" value="XDI36904.1"/>
    <property type="molecule type" value="Genomic_DNA"/>
</dbReference>
<dbReference type="InterPro" id="IPR051017">
    <property type="entry name" value="Aldolase-II_Adducin_sf"/>
</dbReference>